<sequence length="73" mass="7630">MSMLPIPLLEGYPLTLSDQHLGIPTDDVPTGGSSGGGAARARMARRGRPAPGGGPVPVKVSYIKWNHNEPVIN</sequence>
<reference evidence="1" key="2">
    <citation type="submission" date="2022-06" db="UniProtKB">
        <authorList>
            <consortium name="EnsemblMetazoa"/>
        </authorList>
    </citation>
    <scope>IDENTIFICATION</scope>
    <source>
        <strain evidence="1">PS312</strain>
    </source>
</reference>
<evidence type="ECO:0000313" key="2">
    <source>
        <dbReference type="Proteomes" id="UP000005239"/>
    </source>
</evidence>
<dbReference type="EnsemblMetazoa" id="PPA44068.1">
    <property type="protein sequence ID" value="PPA44068.1"/>
    <property type="gene ID" value="WBGene00282437"/>
</dbReference>
<gene>
    <name evidence="1" type="primary">WBGene00282437</name>
</gene>
<dbReference type="AlphaFoldDB" id="A0A2A6BMP2"/>
<dbReference type="Proteomes" id="UP000005239">
    <property type="component" value="Unassembled WGS sequence"/>
</dbReference>
<reference evidence="2" key="1">
    <citation type="journal article" date="2008" name="Nat. Genet.">
        <title>The Pristionchus pacificus genome provides a unique perspective on nematode lifestyle and parasitism.</title>
        <authorList>
            <person name="Dieterich C."/>
            <person name="Clifton S.W."/>
            <person name="Schuster L.N."/>
            <person name="Chinwalla A."/>
            <person name="Delehaunty K."/>
            <person name="Dinkelacker I."/>
            <person name="Fulton L."/>
            <person name="Fulton R."/>
            <person name="Godfrey J."/>
            <person name="Minx P."/>
            <person name="Mitreva M."/>
            <person name="Roeseler W."/>
            <person name="Tian H."/>
            <person name="Witte H."/>
            <person name="Yang S.P."/>
            <person name="Wilson R.K."/>
            <person name="Sommer R.J."/>
        </authorList>
    </citation>
    <scope>NUCLEOTIDE SEQUENCE [LARGE SCALE GENOMIC DNA]</scope>
    <source>
        <strain evidence="2">PS312</strain>
    </source>
</reference>
<protein>
    <submittedName>
        <fullName evidence="1">Uncharacterized protein</fullName>
    </submittedName>
</protein>
<accession>A0A2A6BMP2</accession>
<keyword evidence="2" id="KW-1185">Reference proteome</keyword>
<proteinExistence type="predicted"/>
<accession>A0A8R1UZE6</accession>
<evidence type="ECO:0000313" key="1">
    <source>
        <dbReference type="EnsemblMetazoa" id="PPA44068.1"/>
    </source>
</evidence>
<organism evidence="1 2">
    <name type="scientific">Pristionchus pacificus</name>
    <name type="common">Parasitic nematode worm</name>
    <dbReference type="NCBI Taxonomy" id="54126"/>
    <lineage>
        <taxon>Eukaryota</taxon>
        <taxon>Metazoa</taxon>
        <taxon>Ecdysozoa</taxon>
        <taxon>Nematoda</taxon>
        <taxon>Chromadorea</taxon>
        <taxon>Rhabditida</taxon>
        <taxon>Rhabditina</taxon>
        <taxon>Diplogasteromorpha</taxon>
        <taxon>Diplogasteroidea</taxon>
        <taxon>Neodiplogasteridae</taxon>
        <taxon>Pristionchus</taxon>
    </lineage>
</organism>
<name>A0A2A6BMP2_PRIPA</name>